<dbReference type="Gene3D" id="3.60.40.10">
    <property type="entry name" value="PPM-type phosphatase domain"/>
    <property type="match status" value="2"/>
</dbReference>
<dbReference type="SMART" id="SM00332">
    <property type="entry name" value="PP2Cc"/>
    <property type="match status" value="1"/>
</dbReference>
<keyword evidence="1" id="KW-0464">Manganese</keyword>
<proteinExistence type="inferred from homology"/>
<comment type="cofactor">
    <cofactor evidence="1">
        <name>Mn(2+)</name>
        <dbReference type="ChEBI" id="CHEBI:29035"/>
    </cofactor>
</comment>
<dbReference type="GO" id="GO:0004722">
    <property type="term" value="F:protein serine/threonine phosphatase activity"/>
    <property type="evidence" value="ECO:0007669"/>
    <property type="project" value="UniProtKB-EC"/>
</dbReference>
<keyword evidence="4" id="KW-1185">Reference proteome</keyword>
<evidence type="ECO:0000313" key="3">
    <source>
        <dbReference type="EMBL" id="KAK1366071.1"/>
    </source>
</evidence>
<comment type="caution">
    <text evidence="3">The sequence shown here is derived from an EMBL/GenBank/DDBJ whole genome shotgun (WGS) entry which is preliminary data.</text>
</comment>
<dbReference type="GO" id="GO:0046872">
    <property type="term" value="F:metal ion binding"/>
    <property type="evidence" value="ECO:0007669"/>
    <property type="project" value="UniProtKB-UniRule"/>
</dbReference>
<dbReference type="SUPFAM" id="SSF81606">
    <property type="entry name" value="PP2C-like"/>
    <property type="match status" value="1"/>
</dbReference>
<accession>A0AAD8HGJ2</accession>
<reference evidence="3" key="2">
    <citation type="submission" date="2023-05" db="EMBL/GenBank/DDBJ databases">
        <authorList>
            <person name="Schelkunov M.I."/>
        </authorList>
    </citation>
    <scope>NUCLEOTIDE SEQUENCE</scope>
    <source>
        <strain evidence="3">Hsosn_3</strain>
        <tissue evidence="3">Leaf</tissue>
    </source>
</reference>
<evidence type="ECO:0000259" key="2">
    <source>
        <dbReference type="PROSITE" id="PS51746"/>
    </source>
</evidence>
<comment type="cofactor">
    <cofactor evidence="1">
        <name>Mg(2+)</name>
        <dbReference type="ChEBI" id="CHEBI:18420"/>
    </cofactor>
</comment>
<keyword evidence="1" id="KW-0904">Protein phosphatase</keyword>
<comment type="catalytic activity">
    <reaction evidence="1">
        <text>O-phospho-L-seryl-[protein] + H2O = L-seryl-[protein] + phosphate</text>
        <dbReference type="Rhea" id="RHEA:20629"/>
        <dbReference type="Rhea" id="RHEA-COMP:9863"/>
        <dbReference type="Rhea" id="RHEA-COMP:11604"/>
        <dbReference type="ChEBI" id="CHEBI:15377"/>
        <dbReference type="ChEBI" id="CHEBI:29999"/>
        <dbReference type="ChEBI" id="CHEBI:43474"/>
        <dbReference type="ChEBI" id="CHEBI:83421"/>
        <dbReference type="EC" id="3.1.3.16"/>
    </reaction>
</comment>
<name>A0AAD8HGJ2_9APIA</name>
<keyword evidence="1" id="KW-0479">Metal-binding</keyword>
<dbReference type="InterPro" id="IPR001932">
    <property type="entry name" value="PPM-type_phosphatase-like_dom"/>
</dbReference>
<keyword evidence="1" id="KW-0460">Magnesium</keyword>
<dbReference type="EC" id="3.1.3.16" evidence="1"/>
<dbReference type="PROSITE" id="PS51746">
    <property type="entry name" value="PPM_2"/>
    <property type="match status" value="1"/>
</dbReference>
<evidence type="ECO:0000256" key="1">
    <source>
        <dbReference type="RuleBase" id="RU366020"/>
    </source>
</evidence>
<dbReference type="SMART" id="SM00331">
    <property type="entry name" value="PP2C_SIG"/>
    <property type="match status" value="1"/>
</dbReference>
<dbReference type="InterPro" id="IPR039123">
    <property type="entry name" value="PPTC7"/>
</dbReference>
<sequence length="270" mass="28944">MGTITVNNTFTAMKFMPGIVEERVSIVLGSFYIPKDNESNPKGDDAHFICGQKQSIGIADGVGGWTRRGVNAGEYARELMMNSLIALDAEPNGAVNPNRVLSQAYSNTNLPGSSTACLLSLNGNILCAANLGDSGFMVIRNGNVLYKSPVQQHSFNHPYQLGQMSNDLPSSAIEIRLKMEAGDVIVAGTDGLFDNMHLEEISTLVSQGISQGSDPENLAWTIAENALYNSFDRFSVTPFSRASRENGGNHVGGKIDDITVLVAFIQPAVV</sequence>
<dbReference type="EMBL" id="JAUIZM010000009">
    <property type="protein sequence ID" value="KAK1366071.1"/>
    <property type="molecule type" value="Genomic_DNA"/>
</dbReference>
<protein>
    <recommendedName>
        <fullName evidence="1">Protein phosphatase</fullName>
        <ecNumber evidence="1">3.1.3.16</ecNumber>
    </recommendedName>
</protein>
<reference evidence="3" key="1">
    <citation type="submission" date="2023-02" db="EMBL/GenBank/DDBJ databases">
        <title>Genome of toxic invasive species Heracleum sosnowskyi carries increased number of genes despite the absence of recent whole-genome duplications.</title>
        <authorList>
            <person name="Schelkunov M."/>
            <person name="Shtratnikova V."/>
            <person name="Makarenko M."/>
            <person name="Klepikova A."/>
            <person name="Omelchenko D."/>
            <person name="Novikova G."/>
            <person name="Obukhova E."/>
            <person name="Bogdanov V."/>
            <person name="Penin A."/>
            <person name="Logacheva M."/>
        </authorList>
    </citation>
    <scope>NUCLEOTIDE SEQUENCE</scope>
    <source>
        <strain evidence="3">Hsosn_3</strain>
        <tissue evidence="3">Leaf</tissue>
    </source>
</reference>
<gene>
    <name evidence="3" type="ORF">POM88_041632</name>
</gene>
<dbReference type="AlphaFoldDB" id="A0AAD8HGJ2"/>
<evidence type="ECO:0000313" key="4">
    <source>
        <dbReference type="Proteomes" id="UP001237642"/>
    </source>
</evidence>
<keyword evidence="1" id="KW-0378">Hydrolase</keyword>
<comment type="similarity">
    <text evidence="1">Belongs to the PP2C family.</text>
</comment>
<feature type="domain" description="PPM-type phosphatase" evidence="2">
    <location>
        <begin position="30"/>
        <end position="265"/>
    </location>
</feature>
<comment type="catalytic activity">
    <reaction evidence="1">
        <text>O-phospho-L-threonyl-[protein] + H2O = L-threonyl-[protein] + phosphate</text>
        <dbReference type="Rhea" id="RHEA:47004"/>
        <dbReference type="Rhea" id="RHEA-COMP:11060"/>
        <dbReference type="Rhea" id="RHEA-COMP:11605"/>
        <dbReference type="ChEBI" id="CHEBI:15377"/>
        <dbReference type="ChEBI" id="CHEBI:30013"/>
        <dbReference type="ChEBI" id="CHEBI:43474"/>
        <dbReference type="ChEBI" id="CHEBI:61977"/>
        <dbReference type="EC" id="3.1.3.16"/>
    </reaction>
</comment>
<organism evidence="3 4">
    <name type="scientific">Heracleum sosnowskyi</name>
    <dbReference type="NCBI Taxonomy" id="360622"/>
    <lineage>
        <taxon>Eukaryota</taxon>
        <taxon>Viridiplantae</taxon>
        <taxon>Streptophyta</taxon>
        <taxon>Embryophyta</taxon>
        <taxon>Tracheophyta</taxon>
        <taxon>Spermatophyta</taxon>
        <taxon>Magnoliopsida</taxon>
        <taxon>eudicotyledons</taxon>
        <taxon>Gunneridae</taxon>
        <taxon>Pentapetalae</taxon>
        <taxon>asterids</taxon>
        <taxon>campanulids</taxon>
        <taxon>Apiales</taxon>
        <taxon>Apiaceae</taxon>
        <taxon>Apioideae</taxon>
        <taxon>apioid superclade</taxon>
        <taxon>Tordylieae</taxon>
        <taxon>Tordyliinae</taxon>
        <taxon>Heracleum</taxon>
    </lineage>
</organism>
<dbReference type="InterPro" id="IPR036457">
    <property type="entry name" value="PPM-type-like_dom_sf"/>
</dbReference>
<dbReference type="PANTHER" id="PTHR12320:SF14">
    <property type="entry name" value="PROTEIN PHOSPHATASE"/>
    <property type="match status" value="1"/>
</dbReference>
<dbReference type="PANTHER" id="PTHR12320">
    <property type="entry name" value="PROTEIN PHOSPHATASE 2C"/>
    <property type="match status" value="1"/>
</dbReference>
<dbReference type="Proteomes" id="UP001237642">
    <property type="component" value="Unassembled WGS sequence"/>
</dbReference>